<evidence type="ECO:0000256" key="2">
    <source>
        <dbReference type="ARBA" id="ARBA00012944"/>
    </source>
</evidence>
<comment type="similarity">
    <text evidence="16">Belongs to the complex I subunit 5 family.</text>
</comment>
<keyword evidence="9" id="KW-0249">Electron transport</keyword>
<feature type="transmembrane region" description="Helical" evidence="16">
    <location>
        <begin position="232"/>
        <end position="250"/>
    </location>
</feature>
<evidence type="ECO:0000256" key="4">
    <source>
        <dbReference type="ARBA" id="ARBA00022448"/>
    </source>
</evidence>
<dbReference type="Pfam" id="PF06455">
    <property type="entry name" value="NADH5_C"/>
    <property type="match status" value="1"/>
</dbReference>
<dbReference type="InterPro" id="IPR003945">
    <property type="entry name" value="NU5C-like"/>
</dbReference>
<evidence type="ECO:0000259" key="19">
    <source>
        <dbReference type="Pfam" id="PF06455"/>
    </source>
</evidence>
<evidence type="ECO:0000256" key="13">
    <source>
        <dbReference type="ARBA" id="ARBA00023128"/>
    </source>
</evidence>
<evidence type="ECO:0000256" key="16">
    <source>
        <dbReference type="RuleBase" id="RU003404"/>
    </source>
</evidence>
<reference evidence="20" key="1">
    <citation type="submission" date="2017-09" db="EMBL/GenBank/DDBJ databases">
        <authorList>
            <person name="Zhang H.H."/>
            <person name="Lin Q.Q."/>
        </authorList>
    </citation>
    <scope>NUCLEOTIDE SEQUENCE</scope>
</reference>
<feature type="transmembrane region" description="Helical" evidence="16">
    <location>
        <begin position="270"/>
        <end position="288"/>
    </location>
</feature>
<keyword evidence="10 16" id="KW-1133">Transmembrane helix</keyword>
<evidence type="ECO:0000256" key="3">
    <source>
        <dbReference type="ARBA" id="ARBA00021096"/>
    </source>
</evidence>
<feature type="transmembrane region" description="Helical" evidence="16">
    <location>
        <begin position="95"/>
        <end position="117"/>
    </location>
</feature>
<dbReference type="PANTHER" id="PTHR42829:SF2">
    <property type="entry name" value="NADH-UBIQUINONE OXIDOREDUCTASE CHAIN 5"/>
    <property type="match status" value="1"/>
</dbReference>
<keyword evidence="4 16" id="KW-0813">Transport</keyword>
<keyword evidence="7" id="KW-0999">Mitochondrion inner membrane</keyword>
<keyword evidence="12 16" id="KW-0830">Ubiquinone</keyword>
<dbReference type="GO" id="GO:0042773">
    <property type="term" value="P:ATP synthesis coupled electron transport"/>
    <property type="evidence" value="ECO:0007669"/>
    <property type="project" value="InterPro"/>
</dbReference>
<protein>
    <recommendedName>
        <fullName evidence="3 16">NADH-ubiquinone oxidoreductase chain 5</fullName>
        <ecNumber evidence="2 16">7.1.1.2</ecNumber>
    </recommendedName>
</protein>
<dbReference type="PANTHER" id="PTHR42829">
    <property type="entry name" value="NADH-UBIQUINONE OXIDOREDUCTASE CHAIN 5"/>
    <property type="match status" value="1"/>
</dbReference>
<dbReference type="GO" id="GO:0003954">
    <property type="term" value="F:NADH dehydrogenase activity"/>
    <property type="evidence" value="ECO:0007669"/>
    <property type="project" value="TreeGrafter"/>
</dbReference>
<evidence type="ECO:0000313" key="20">
    <source>
        <dbReference type="EMBL" id="QHT54554.1"/>
    </source>
</evidence>
<evidence type="ECO:0000256" key="9">
    <source>
        <dbReference type="ARBA" id="ARBA00022982"/>
    </source>
</evidence>
<dbReference type="PRINTS" id="PR01434">
    <property type="entry name" value="NADHDHGNASE5"/>
</dbReference>
<feature type="transmembrane region" description="Helical" evidence="16">
    <location>
        <begin position="478"/>
        <end position="498"/>
    </location>
</feature>
<geneLocation type="mitochondrion" evidence="20"/>
<comment type="function">
    <text evidence="16">Core subunit of the mitochondrial membrane respiratory chain NADH dehydrogenase (Complex I) which catalyzes electron transfer from NADH through the respiratory chain, using ubiquinone as an electron acceptor. Essential for the catalytic activity and assembly of complex I.</text>
</comment>
<feature type="transmembrane region" description="Helical" evidence="16">
    <location>
        <begin position="137"/>
        <end position="153"/>
    </location>
</feature>
<keyword evidence="13 16" id="KW-0496">Mitochondrion</keyword>
<name>A0A6C0FGR3_9ECHI</name>
<feature type="transmembrane region" description="Helical" evidence="16">
    <location>
        <begin position="201"/>
        <end position="220"/>
    </location>
</feature>
<dbReference type="GO" id="GO:0008137">
    <property type="term" value="F:NADH dehydrogenase (ubiquinone) activity"/>
    <property type="evidence" value="ECO:0007669"/>
    <property type="project" value="UniProtKB-EC"/>
</dbReference>
<dbReference type="Pfam" id="PF00361">
    <property type="entry name" value="Proton_antipo_M"/>
    <property type="match status" value="1"/>
</dbReference>
<feature type="domain" description="NADH-Ubiquinone oxidoreductase (complex I) chain 5 N-terminal" evidence="18">
    <location>
        <begin position="89"/>
        <end position="139"/>
    </location>
</feature>
<feature type="transmembrane region" description="Helical" evidence="16">
    <location>
        <begin position="541"/>
        <end position="565"/>
    </location>
</feature>
<sequence>MNVYFLLISISVFVFFSLVMNVFSSTVNLNINNNFLSVFGLISNNNLFFYDFGRLSINILKLVSILCLISFYFYLSLGSPNINIIIFNWLKFNGYLGNLSFCFDFFSFCFFLVGSYVTWSIVQFSYYYMIDDPQMSSFFRLLIIFLLNMLLLVSSNNLFFIFVGWEGVGFLSFLLISWWNTRIEANSAALEAVIYNRIGDIGFLFLLSLCLINFNSWSLLEISSLLDSSSSLLINGILFSGLLASIAKSAQIGFHPWLPAAMEGPTPVSALLHSSTMVVAGVFFLIRLGVLINFSSFFCSFCLFLGGITSFIAASIALVQYDIKKIIAYSTTSQLGLMVFSIGLESYFIAFFHICTHAFFKAMLFLCSGSIIHSLNNEQDIRKMGGLFYILPITGSCIFLGSFALIGTPFLAGFYSKDLILELGLISFSSFLGVFFAFISSFFTVVYSFRIIVYCFINPMLNNSLLPFSEENWNLVSSIIRLGFGTIFSGWFFCNYVFPSVVFVLPFFLKEIVMFLIIIGIIVGVGLYISYSSYSYFSLFYWFLSCHWFFLYFIHLLFSYLYFYFSLFSGSRLLDRGWFEGLGPQGSGNLVYSSSSIGQYFYSGYIKYYILFSFSSIVFFTLLIFI</sequence>
<feature type="domain" description="NADH dehydrogenase subunit 5 C-terminal" evidence="19">
    <location>
        <begin position="447"/>
        <end position="624"/>
    </location>
</feature>
<comment type="subcellular location">
    <subcellularLocation>
        <location evidence="1">Mitochondrion inner membrane</location>
        <topology evidence="1">Multi-pass membrane protein</topology>
    </subcellularLocation>
</comment>
<feature type="transmembrane region" description="Helical" evidence="16">
    <location>
        <begin position="326"/>
        <end position="344"/>
    </location>
</feature>
<feature type="transmembrane region" description="Helical" evidence="16">
    <location>
        <begin position="59"/>
        <end position="75"/>
    </location>
</feature>
<keyword evidence="6 16" id="KW-0812">Transmembrane</keyword>
<evidence type="ECO:0000256" key="1">
    <source>
        <dbReference type="ARBA" id="ARBA00004448"/>
    </source>
</evidence>
<feature type="transmembrane region" description="Helical" evidence="16">
    <location>
        <begin position="387"/>
        <end position="411"/>
    </location>
</feature>
<evidence type="ECO:0000256" key="11">
    <source>
        <dbReference type="ARBA" id="ARBA00023027"/>
    </source>
</evidence>
<keyword evidence="8" id="KW-1278">Translocase</keyword>
<evidence type="ECO:0000256" key="7">
    <source>
        <dbReference type="ARBA" id="ARBA00022792"/>
    </source>
</evidence>
<dbReference type="EMBL" id="MF966246">
    <property type="protein sequence ID" value="QHT54554.1"/>
    <property type="molecule type" value="Genomic_DNA"/>
</dbReference>
<dbReference type="InterPro" id="IPR001516">
    <property type="entry name" value="Proton_antipo_N"/>
</dbReference>
<keyword evidence="14 16" id="KW-0472">Membrane</keyword>
<feature type="transmembrane region" description="Helical" evidence="16">
    <location>
        <begin position="294"/>
        <end position="319"/>
    </location>
</feature>
<feature type="domain" description="NADH:quinone oxidoreductase/Mrp antiporter transmembrane" evidence="17">
    <location>
        <begin position="155"/>
        <end position="444"/>
    </location>
</feature>
<reference evidence="20" key="2">
    <citation type="journal article" date="2019" name="Mitochondrial DNA Part B Resour">
        <title>Characterization and phylogenetic analysis of the complete mitochondrial genome of Stephnometra indica (Pelmatozoa: Crinoidea).</title>
        <authorList>
            <person name="Ma S."/>
            <person name="Zhang H."/>
            <person name="Wang X."/>
            <person name="Yin J."/>
            <person name="Shen P."/>
            <person name="Lin Q."/>
        </authorList>
    </citation>
    <scope>NUCLEOTIDE SEQUENCE</scope>
</reference>
<dbReference type="InterPro" id="IPR001750">
    <property type="entry name" value="ND/Mrp_TM"/>
</dbReference>
<dbReference type="GO" id="GO:0005743">
    <property type="term" value="C:mitochondrial inner membrane"/>
    <property type="evidence" value="ECO:0007669"/>
    <property type="project" value="UniProtKB-SubCell"/>
</dbReference>
<evidence type="ECO:0000256" key="15">
    <source>
        <dbReference type="ARBA" id="ARBA00049551"/>
    </source>
</evidence>
<dbReference type="GO" id="GO:0015990">
    <property type="term" value="P:electron transport coupled proton transport"/>
    <property type="evidence" value="ECO:0007669"/>
    <property type="project" value="TreeGrafter"/>
</dbReference>
<dbReference type="InterPro" id="IPR010934">
    <property type="entry name" value="NADH_DH_su5_C"/>
</dbReference>
<accession>A0A6C0FGR3</accession>
<organism evidence="20">
    <name type="scientific">Stephanometra indica</name>
    <dbReference type="NCBI Taxonomy" id="706660"/>
    <lineage>
        <taxon>Eukaryota</taxon>
        <taxon>Metazoa</taxon>
        <taxon>Echinodermata</taxon>
        <taxon>Pelmatozoa</taxon>
        <taxon>Crinoidea</taxon>
        <taxon>Articulata</taxon>
        <taxon>Comatulida</taxon>
        <taxon>Stephanometridae</taxon>
        <taxon>Stephanometra</taxon>
    </lineage>
</organism>
<evidence type="ECO:0000259" key="18">
    <source>
        <dbReference type="Pfam" id="PF00662"/>
    </source>
</evidence>
<evidence type="ECO:0000256" key="8">
    <source>
        <dbReference type="ARBA" id="ARBA00022967"/>
    </source>
</evidence>
<evidence type="ECO:0000256" key="10">
    <source>
        <dbReference type="ARBA" id="ARBA00022989"/>
    </source>
</evidence>
<evidence type="ECO:0000256" key="6">
    <source>
        <dbReference type="ARBA" id="ARBA00022692"/>
    </source>
</evidence>
<proteinExistence type="inferred from homology"/>
<dbReference type="Pfam" id="PF00662">
    <property type="entry name" value="Proton_antipo_N"/>
    <property type="match status" value="1"/>
</dbReference>
<gene>
    <name evidence="20" type="primary">nad5</name>
</gene>
<feature type="transmembrane region" description="Helical" evidence="16">
    <location>
        <begin position="504"/>
        <end position="529"/>
    </location>
</feature>
<dbReference type="AlphaFoldDB" id="A0A6C0FGR3"/>
<evidence type="ECO:0000256" key="12">
    <source>
        <dbReference type="ARBA" id="ARBA00023075"/>
    </source>
</evidence>
<keyword evidence="11 16" id="KW-0520">NAD</keyword>
<evidence type="ECO:0000259" key="17">
    <source>
        <dbReference type="Pfam" id="PF00361"/>
    </source>
</evidence>
<evidence type="ECO:0000256" key="5">
    <source>
        <dbReference type="ARBA" id="ARBA00022660"/>
    </source>
</evidence>
<comment type="catalytic activity">
    <reaction evidence="15 16">
        <text>a ubiquinone + NADH + 5 H(+)(in) = a ubiquinol + NAD(+) + 4 H(+)(out)</text>
        <dbReference type="Rhea" id="RHEA:29091"/>
        <dbReference type="Rhea" id="RHEA-COMP:9565"/>
        <dbReference type="Rhea" id="RHEA-COMP:9566"/>
        <dbReference type="ChEBI" id="CHEBI:15378"/>
        <dbReference type="ChEBI" id="CHEBI:16389"/>
        <dbReference type="ChEBI" id="CHEBI:17976"/>
        <dbReference type="ChEBI" id="CHEBI:57540"/>
        <dbReference type="ChEBI" id="CHEBI:57945"/>
        <dbReference type="EC" id="7.1.1.2"/>
    </reaction>
</comment>
<feature type="transmembrane region" description="Helical" evidence="16">
    <location>
        <begin position="159"/>
        <end position="180"/>
    </location>
</feature>
<dbReference type="EC" id="7.1.1.2" evidence="2 16"/>
<feature type="transmembrane region" description="Helical" evidence="16">
    <location>
        <begin position="431"/>
        <end position="457"/>
    </location>
</feature>
<feature type="transmembrane region" description="Helical" evidence="16">
    <location>
        <begin position="606"/>
        <end position="625"/>
    </location>
</feature>
<evidence type="ECO:0000256" key="14">
    <source>
        <dbReference type="ARBA" id="ARBA00023136"/>
    </source>
</evidence>
<keyword evidence="5" id="KW-0679">Respiratory chain</keyword>